<keyword evidence="3" id="KW-1185">Reference proteome</keyword>
<evidence type="ECO:0000256" key="1">
    <source>
        <dbReference type="SAM" id="MobiDB-lite"/>
    </source>
</evidence>
<accession>A0ABT5DBP8</accession>
<dbReference type="Proteomes" id="UP001221838">
    <property type="component" value="Unassembled WGS sequence"/>
</dbReference>
<name>A0ABT5DBP8_9BACT</name>
<proteinExistence type="predicted"/>
<gene>
    <name evidence="2" type="ORF">POL68_21725</name>
</gene>
<protein>
    <submittedName>
        <fullName evidence="2">Uncharacterized protein</fullName>
    </submittedName>
</protein>
<reference evidence="2 3" key="1">
    <citation type="submission" date="2022-11" db="EMBL/GenBank/DDBJ databases">
        <title>Minimal conservation of predation-associated metabolite biosynthetic gene clusters underscores biosynthetic potential of Myxococcota including descriptions for ten novel species: Archangium lansinium sp. nov., Myxococcus landrumus sp. nov., Nannocystis bai.</title>
        <authorList>
            <person name="Ahearne A."/>
            <person name="Stevens C."/>
            <person name="Dowd S."/>
        </authorList>
    </citation>
    <scope>NUCLEOTIDE SEQUENCE [LARGE SCALE GENOMIC DNA]</scope>
    <source>
        <strain evidence="2 3">NCWAL01</strain>
    </source>
</reference>
<organism evidence="2 3">
    <name type="scientific">Stigmatella ashevillensis</name>
    <dbReference type="NCBI Taxonomy" id="2995309"/>
    <lineage>
        <taxon>Bacteria</taxon>
        <taxon>Pseudomonadati</taxon>
        <taxon>Myxococcota</taxon>
        <taxon>Myxococcia</taxon>
        <taxon>Myxococcales</taxon>
        <taxon>Cystobacterineae</taxon>
        <taxon>Archangiaceae</taxon>
        <taxon>Stigmatella</taxon>
    </lineage>
</organism>
<sequence length="111" mass="11589">MEGIWTITQTWQGIPAYKFSATFAANGTITVDGGYFGVWDRLGNSNQVSLAIANFGQSSITAYVGNVVGPAMGGQMTGCTKGGTPLHGEWSAAQQQHADAVQGALRPPGER</sequence>
<evidence type="ECO:0000313" key="2">
    <source>
        <dbReference type="EMBL" id="MDC0711104.1"/>
    </source>
</evidence>
<dbReference type="EMBL" id="JAQNDM010000002">
    <property type="protein sequence ID" value="MDC0711104.1"/>
    <property type="molecule type" value="Genomic_DNA"/>
</dbReference>
<feature type="region of interest" description="Disordered" evidence="1">
    <location>
        <begin position="83"/>
        <end position="111"/>
    </location>
</feature>
<comment type="caution">
    <text evidence="2">The sequence shown here is derived from an EMBL/GenBank/DDBJ whole genome shotgun (WGS) entry which is preliminary data.</text>
</comment>
<dbReference type="RefSeq" id="WP_272141066.1">
    <property type="nucleotide sequence ID" value="NZ_JAQNDM010000002.1"/>
</dbReference>
<evidence type="ECO:0000313" key="3">
    <source>
        <dbReference type="Proteomes" id="UP001221838"/>
    </source>
</evidence>